<dbReference type="Proteomes" id="UP001195483">
    <property type="component" value="Unassembled WGS sequence"/>
</dbReference>
<dbReference type="PANTHER" id="PTHR24322">
    <property type="entry name" value="PKSB"/>
    <property type="match status" value="1"/>
</dbReference>
<evidence type="ECO:0000256" key="7">
    <source>
        <dbReference type="ARBA" id="ARBA00023098"/>
    </source>
</evidence>
<dbReference type="InterPro" id="IPR057326">
    <property type="entry name" value="KR_dom"/>
</dbReference>
<comment type="similarity">
    <text evidence="2 12">Belongs to the short-chain dehydrogenases/reductases (SDR) family.</text>
</comment>
<keyword evidence="15" id="KW-1185">Reference proteome</keyword>
<dbReference type="SMART" id="SM00822">
    <property type="entry name" value="PKS_KR"/>
    <property type="match status" value="1"/>
</dbReference>
<evidence type="ECO:0000256" key="12">
    <source>
        <dbReference type="RuleBase" id="RU000363"/>
    </source>
</evidence>
<proteinExistence type="inferred from homology"/>
<comment type="subcellular location">
    <subcellularLocation>
        <location evidence="1">Membrane</location>
        <topology evidence="1">Multi-pass membrane protein</topology>
    </subcellularLocation>
</comment>
<gene>
    <name evidence="14" type="ORF">CHS0354_016193</name>
</gene>
<evidence type="ECO:0000256" key="10">
    <source>
        <dbReference type="ARBA" id="ARBA00068717"/>
    </source>
</evidence>
<dbReference type="Gene3D" id="3.40.50.720">
    <property type="entry name" value="NAD(P)-binding Rossmann-like Domain"/>
    <property type="match status" value="1"/>
</dbReference>
<dbReference type="PROSITE" id="PS00061">
    <property type="entry name" value="ADH_SHORT"/>
    <property type="match status" value="1"/>
</dbReference>
<evidence type="ECO:0000256" key="8">
    <source>
        <dbReference type="ARBA" id="ARBA00023136"/>
    </source>
</evidence>
<comment type="function">
    <text evidence="9">Catalyzes the reduction of all-trans-retinal to all-trans-retinol in the presence of NADPH.</text>
</comment>
<keyword evidence="6" id="KW-0560">Oxidoreductase</keyword>
<comment type="caution">
    <text evidence="14">The sequence shown here is derived from an EMBL/GenBank/DDBJ whole genome shotgun (WGS) entry which is preliminary data.</text>
</comment>
<dbReference type="GO" id="GO:0005811">
    <property type="term" value="C:lipid droplet"/>
    <property type="evidence" value="ECO:0007669"/>
    <property type="project" value="TreeGrafter"/>
</dbReference>
<dbReference type="GO" id="GO:0016020">
    <property type="term" value="C:membrane"/>
    <property type="evidence" value="ECO:0007669"/>
    <property type="project" value="UniProtKB-SubCell"/>
</dbReference>
<evidence type="ECO:0000256" key="4">
    <source>
        <dbReference type="ARBA" id="ARBA00022857"/>
    </source>
</evidence>
<evidence type="ECO:0000256" key="6">
    <source>
        <dbReference type="ARBA" id="ARBA00023002"/>
    </source>
</evidence>
<keyword evidence="3" id="KW-0812">Transmembrane</keyword>
<organism evidence="14 15">
    <name type="scientific">Potamilus streckersoni</name>
    <dbReference type="NCBI Taxonomy" id="2493646"/>
    <lineage>
        <taxon>Eukaryota</taxon>
        <taxon>Metazoa</taxon>
        <taxon>Spiralia</taxon>
        <taxon>Lophotrochozoa</taxon>
        <taxon>Mollusca</taxon>
        <taxon>Bivalvia</taxon>
        <taxon>Autobranchia</taxon>
        <taxon>Heteroconchia</taxon>
        <taxon>Palaeoheterodonta</taxon>
        <taxon>Unionida</taxon>
        <taxon>Unionoidea</taxon>
        <taxon>Unionidae</taxon>
        <taxon>Ambleminae</taxon>
        <taxon>Lampsilini</taxon>
        <taxon>Potamilus</taxon>
    </lineage>
</organism>
<evidence type="ECO:0000313" key="15">
    <source>
        <dbReference type="Proteomes" id="UP001195483"/>
    </source>
</evidence>
<reference evidence="14" key="3">
    <citation type="submission" date="2023-05" db="EMBL/GenBank/DDBJ databases">
        <authorList>
            <person name="Smith C.H."/>
        </authorList>
    </citation>
    <scope>NUCLEOTIDE SEQUENCE</scope>
    <source>
        <strain evidence="14">CHS0354</strain>
        <tissue evidence="14">Mantle</tissue>
    </source>
</reference>
<evidence type="ECO:0000256" key="9">
    <source>
        <dbReference type="ARBA" id="ARBA00059620"/>
    </source>
</evidence>
<keyword evidence="7" id="KW-0443">Lipid metabolism</keyword>
<accession>A0AAE0RXE3</accession>
<evidence type="ECO:0000256" key="2">
    <source>
        <dbReference type="ARBA" id="ARBA00006484"/>
    </source>
</evidence>
<dbReference type="InterPro" id="IPR036291">
    <property type="entry name" value="NAD(P)-bd_dom_sf"/>
</dbReference>
<dbReference type="GO" id="GO:0052650">
    <property type="term" value="F:all-trans-retinol dehydrogenase (NADP+) activity"/>
    <property type="evidence" value="ECO:0007669"/>
    <property type="project" value="UniProtKB-ARBA"/>
</dbReference>
<dbReference type="AlphaFoldDB" id="A0AAE0RXE3"/>
<dbReference type="PRINTS" id="PR00080">
    <property type="entry name" value="SDRFAMILY"/>
</dbReference>
<keyword evidence="5" id="KW-1133">Transmembrane helix</keyword>
<feature type="domain" description="Ketoreductase" evidence="13">
    <location>
        <begin position="44"/>
        <end position="235"/>
    </location>
</feature>
<dbReference type="FunFam" id="3.40.50.720:FF:000131">
    <property type="entry name" value="Short-chain dehydrogenase/reductase 3"/>
    <property type="match status" value="1"/>
</dbReference>
<dbReference type="SUPFAM" id="SSF51735">
    <property type="entry name" value="NAD(P)-binding Rossmann-fold domains"/>
    <property type="match status" value="1"/>
</dbReference>
<evidence type="ECO:0000256" key="11">
    <source>
        <dbReference type="ARBA" id="ARBA00082544"/>
    </source>
</evidence>
<sequence length="307" mass="34198">MDLINNTLSVLPSSLYLLMQRVLNGFYSIFAYVFQSKLKTIHDDVILITGGGRGLGRRLALHFAKFQPKHIILWGRNKGPLQQTAADVESLGVSCSFQVCDVSKREDVNVNFQHAVQSIGDITILVNNAGVVYGNLLLEGTDSEIENTFGVNTMAHLWTVKAVMPSMMANNRGHILCMSSMLGLMGLKRTASYTAAKHAVTAMMEGLRQEIVDHPGIHITLVHPYIIASEMFAGCQVRFPRLFPALSEDYVAEKSVHAVLKNKKQILLPWIMNVLIFVRSITPVKVLLPILKFLGVDRTMDTLHQER</sequence>
<reference evidence="14" key="1">
    <citation type="journal article" date="2021" name="Genome Biol. Evol.">
        <title>A High-Quality Reference Genome for a Parasitic Bivalve with Doubly Uniparental Inheritance (Bivalvia: Unionida).</title>
        <authorList>
            <person name="Smith C.H."/>
        </authorList>
    </citation>
    <scope>NUCLEOTIDE SEQUENCE</scope>
    <source>
        <strain evidence="14">CHS0354</strain>
    </source>
</reference>
<evidence type="ECO:0000313" key="14">
    <source>
        <dbReference type="EMBL" id="KAK3581349.1"/>
    </source>
</evidence>
<evidence type="ECO:0000256" key="5">
    <source>
        <dbReference type="ARBA" id="ARBA00022989"/>
    </source>
</evidence>
<keyword evidence="8" id="KW-0472">Membrane</keyword>
<keyword evidence="4" id="KW-0521">NADP</keyword>
<dbReference type="PANTHER" id="PTHR24322:SF483">
    <property type="entry name" value="SHORT-CHAIN DEHYDROGENASE_REDUCTASE 3"/>
    <property type="match status" value="1"/>
</dbReference>
<dbReference type="InterPro" id="IPR002347">
    <property type="entry name" value="SDR_fam"/>
</dbReference>
<dbReference type="Pfam" id="PF00106">
    <property type="entry name" value="adh_short"/>
    <property type="match status" value="1"/>
</dbReference>
<evidence type="ECO:0000259" key="13">
    <source>
        <dbReference type="SMART" id="SM00822"/>
    </source>
</evidence>
<evidence type="ECO:0000256" key="1">
    <source>
        <dbReference type="ARBA" id="ARBA00004141"/>
    </source>
</evidence>
<dbReference type="PRINTS" id="PR00081">
    <property type="entry name" value="GDHRDH"/>
</dbReference>
<dbReference type="InterPro" id="IPR020904">
    <property type="entry name" value="Sc_DH/Rdtase_CS"/>
</dbReference>
<reference evidence="14" key="2">
    <citation type="journal article" date="2021" name="Genome Biol. Evol.">
        <title>Developing a high-quality reference genome for a parasitic bivalve with doubly uniparental inheritance (Bivalvia: Unionida).</title>
        <authorList>
            <person name="Smith C.H."/>
        </authorList>
    </citation>
    <scope>NUCLEOTIDE SEQUENCE</scope>
    <source>
        <strain evidence="14">CHS0354</strain>
        <tissue evidence="14">Mantle</tissue>
    </source>
</reference>
<protein>
    <recommendedName>
        <fullName evidence="10">Short-chain dehydrogenase/reductase 3</fullName>
    </recommendedName>
    <alternativeName>
        <fullName evidence="11">Retinal short-chain dehydrogenase/reductase 1</fullName>
    </alternativeName>
</protein>
<evidence type="ECO:0000256" key="3">
    <source>
        <dbReference type="ARBA" id="ARBA00022692"/>
    </source>
</evidence>
<dbReference type="EMBL" id="JAEAOA010001006">
    <property type="protein sequence ID" value="KAK3581349.1"/>
    <property type="molecule type" value="Genomic_DNA"/>
</dbReference>
<dbReference type="CDD" id="cd05339">
    <property type="entry name" value="17beta-HSDXI-like_SDR_c"/>
    <property type="match status" value="1"/>
</dbReference>
<name>A0AAE0RXE3_9BIVA</name>